<keyword evidence="7 9" id="KW-0472">Membrane</keyword>
<comment type="similarity">
    <text evidence="8">Belongs to the TRAP transporter small permease family.</text>
</comment>
<evidence type="ECO:0000256" key="3">
    <source>
        <dbReference type="ARBA" id="ARBA00022475"/>
    </source>
</evidence>
<evidence type="ECO:0000259" key="10">
    <source>
        <dbReference type="Pfam" id="PF04290"/>
    </source>
</evidence>
<evidence type="ECO:0000313" key="12">
    <source>
        <dbReference type="Proteomes" id="UP000565724"/>
    </source>
</evidence>
<keyword evidence="5 9" id="KW-0812">Transmembrane</keyword>
<dbReference type="RefSeq" id="WP_175345693.1">
    <property type="nucleotide sequence ID" value="NZ_JABMCI010000034.1"/>
</dbReference>
<evidence type="ECO:0000256" key="7">
    <source>
        <dbReference type="ARBA" id="ARBA00023136"/>
    </source>
</evidence>
<dbReference type="GO" id="GO:0022857">
    <property type="term" value="F:transmembrane transporter activity"/>
    <property type="evidence" value="ECO:0007669"/>
    <property type="project" value="TreeGrafter"/>
</dbReference>
<keyword evidence="6 9" id="KW-1133">Transmembrane helix</keyword>
<gene>
    <name evidence="11" type="ORF">HP550_00775</name>
</gene>
<keyword evidence="3" id="KW-1003">Cell membrane</keyword>
<comment type="caution">
    <text evidence="11">The sequence shown here is derived from an EMBL/GenBank/DDBJ whole genome shotgun (WGS) entry which is preliminary data.</text>
</comment>
<keyword evidence="12" id="KW-1185">Reference proteome</keyword>
<dbReference type="PANTHER" id="PTHR35011:SF2">
    <property type="entry name" value="2,3-DIKETO-L-GULONATE TRAP TRANSPORTER SMALL PERMEASE PROTEIN YIAM"/>
    <property type="match status" value="1"/>
</dbReference>
<dbReference type="GO" id="GO:0005886">
    <property type="term" value="C:plasma membrane"/>
    <property type="evidence" value="ECO:0007669"/>
    <property type="project" value="UniProtKB-SubCell"/>
</dbReference>
<feature type="transmembrane region" description="Helical" evidence="9">
    <location>
        <begin position="108"/>
        <end position="129"/>
    </location>
</feature>
<dbReference type="AlphaFoldDB" id="A0A7Y5ZYB2"/>
<dbReference type="InterPro" id="IPR055348">
    <property type="entry name" value="DctQ"/>
</dbReference>
<feature type="domain" description="Tripartite ATP-independent periplasmic transporters DctQ component" evidence="10">
    <location>
        <begin position="45"/>
        <end position="171"/>
    </location>
</feature>
<proteinExistence type="inferred from homology"/>
<feature type="transmembrane region" description="Helical" evidence="9">
    <location>
        <begin position="149"/>
        <end position="167"/>
    </location>
</feature>
<dbReference type="Pfam" id="PF04290">
    <property type="entry name" value="DctQ"/>
    <property type="match status" value="1"/>
</dbReference>
<protein>
    <submittedName>
        <fullName evidence="11">TRAP transporter small permease</fullName>
    </submittedName>
</protein>
<accession>A0A7Y5ZYB2</accession>
<dbReference type="InterPro" id="IPR007387">
    <property type="entry name" value="TRAP_DctQ"/>
</dbReference>
<dbReference type="Proteomes" id="UP000565724">
    <property type="component" value="Unassembled WGS sequence"/>
</dbReference>
<sequence length="193" mass="20637">MTNITSQPGGRLHAFFADPPRPVARTVHALTVIELAIGVLAMLLIFVLVLVQAAQRYLPVQGWPWTGELARFSLVWLTFVTAGVLVSSDSHIAIETIDAVRNPTVRRVVRVVACLTVAAIGALLTAEAWELMHTQGILRSPAMGMPMSWLYAISIVGFVSTTLRATVAAARFAVLGVPDPDELDATLPGVAST</sequence>
<organism evidence="11 12">
    <name type="scientific">Cellulomonas humilata</name>
    <dbReference type="NCBI Taxonomy" id="144055"/>
    <lineage>
        <taxon>Bacteria</taxon>
        <taxon>Bacillati</taxon>
        <taxon>Actinomycetota</taxon>
        <taxon>Actinomycetes</taxon>
        <taxon>Micrococcales</taxon>
        <taxon>Cellulomonadaceae</taxon>
        <taxon>Cellulomonas</taxon>
    </lineage>
</organism>
<name>A0A7Y5ZYB2_9CELL</name>
<comment type="subcellular location">
    <subcellularLocation>
        <location evidence="1">Cell inner membrane</location>
        <topology evidence="1">Multi-pass membrane protein</topology>
    </subcellularLocation>
</comment>
<evidence type="ECO:0000256" key="8">
    <source>
        <dbReference type="ARBA" id="ARBA00038436"/>
    </source>
</evidence>
<evidence type="ECO:0000313" key="11">
    <source>
        <dbReference type="EMBL" id="NUU15783.1"/>
    </source>
</evidence>
<dbReference type="PANTHER" id="PTHR35011">
    <property type="entry name" value="2,3-DIKETO-L-GULONATE TRAP TRANSPORTER SMALL PERMEASE PROTEIN YIAM"/>
    <property type="match status" value="1"/>
</dbReference>
<evidence type="ECO:0000256" key="2">
    <source>
        <dbReference type="ARBA" id="ARBA00022448"/>
    </source>
</evidence>
<feature type="transmembrane region" description="Helical" evidence="9">
    <location>
        <begin position="29"/>
        <end position="49"/>
    </location>
</feature>
<keyword evidence="2" id="KW-0813">Transport</keyword>
<dbReference type="EMBL" id="JABMCI010000034">
    <property type="protein sequence ID" value="NUU15783.1"/>
    <property type="molecule type" value="Genomic_DNA"/>
</dbReference>
<dbReference type="GO" id="GO:0015740">
    <property type="term" value="P:C4-dicarboxylate transport"/>
    <property type="evidence" value="ECO:0007669"/>
    <property type="project" value="TreeGrafter"/>
</dbReference>
<keyword evidence="4" id="KW-0997">Cell inner membrane</keyword>
<evidence type="ECO:0000256" key="9">
    <source>
        <dbReference type="SAM" id="Phobius"/>
    </source>
</evidence>
<evidence type="ECO:0000256" key="4">
    <source>
        <dbReference type="ARBA" id="ARBA00022519"/>
    </source>
</evidence>
<reference evidence="11 12" key="1">
    <citation type="submission" date="2020-05" db="EMBL/GenBank/DDBJ databases">
        <title>Genome Sequencing of Type Strains.</title>
        <authorList>
            <person name="Lemaire J.F."/>
            <person name="Inderbitzin P."/>
            <person name="Gregorio O.A."/>
            <person name="Collins S.B."/>
            <person name="Wespe N."/>
            <person name="Knight-Connoni V."/>
        </authorList>
    </citation>
    <scope>NUCLEOTIDE SEQUENCE [LARGE SCALE GENOMIC DNA]</scope>
    <source>
        <strain evidence="11 12">ATCC 25174</strain>
    </source>
</reference>
<feature type="transmembrane region" description="Helical" evidence="9">
    <location>
        <begin position="69"/>
        <end position="87"/>
    </location>
</feature>
<evidence type="ECO:0000256" key="6">
    <source>
        <dbReference type="ARBA" id="ARBA00022989"/>
    </source>
</evidence>
<evidence type="ECO:0000256" key="1">
    <source>
        <dbReference type="ARBA" id="ARBA00004429"/>
    </source>
</evidence>
<evidence type="ECO:0000256" key="5">
    <source>
        <dbReference type="ARBA" id="ARBA00022692"/>
    </source>
</evidence>